<dbReference type="EMBL" id="PTJC01000005">
    <property type="protein sequence ID" value="PPK87332.1"/>
    <property type="molecule type" value="Genomic_DNA"/>
</dbReference>
<evidence type="ECO:0000313" key="3">
    <source>
        <dbReference type="Proteomes" id="UP000237662"/>
    </source>
</evidence>
<dbReference type="Proteomes" id="UP000237662">
    <property type="component" value="Unassembled WGS sequence"/>
</dbReference>
<evidence type="ECO:0000313" key="2">
    <source>
        <dbReference type="EMBL" id="PPK87332.1"/>
    </source>
</evidence>
<name>A0A2S6I740_9BACT</name>
<evidence type="ECO:0000256" key="1">
    <source>
        <dbReference type="SAM" id="Coils"/>
    </source>
</evidence>
<feature type="coiled-coil region" evidence="1">
    <location>
        <begin position="1"/>
        <end position="28"/>
    </location>
</feature>
<gene>
    <name evidence="2" type="ORF">CLV84_0271</name>
</gene>
<keyword evidence="3" id="KW-1185">Reference proteome</keyword>
<organism evidence="2 3">
    <name type="scientific">Neolewinella xylanilytica</name>
    <dbReference type="NCBI Taxonomy" id="1514080"/>
    <lineage>
        <taxon>Bacteria</taxon>
        <taxon>Pseudomonadati</taxon>
        <taxon>Bacteroidota</taxon>
        <taxon>Saprospiria</taxon>
        <taxon>Saprospirales</taxon>
        <taxon>Lewinellaceae</taxon>
        <taxon>Neolewinella</taxon>
    </lineage>
</organism>
<reference evidence="2 3" key="1">
    <citation type="submission" date="2018-02" db="EMBL/GenBank/DDBJ databases">
        <title>Genomic Encyclopedia of Archaeal and Bacterial Type Strains, Phase II (KMG-II): from individual species to whole genera.</title>
        <authorList>
            <person name="Goeker M."/>
        </authorList>
    </citation>
    <scope>NUCLEOTIDE SEQUENCE [LARGE SCALE GENOMIC DNA]</scope>
    <source>
        <strain evidence="2 3">DSM 29526</strain>
    </source>
</reference>
<protein>
    <submittedName>
        <fullName evidence="2">Uncharacterized protein</fullName>
    </submittedName>
</protein>
<comment type="caution">
    <text evidence="2">The sequence shown here is derived from an EMBL/GenBank/DDBJ whole genome shotgun (WGS) entry which is preliminary data.</text>
</comment>
<sequence>MMNHLGEMQDLQLTLEEVRQRVELIEYQDFNHPGETLSVGKVDLDEVALRCLELLNRVNAEPTKRYKLLRLQEIAATQAAVKYRDPPTVQGHFIALPEEQAIQRRQAALVAHFILDLTPVSRFEEVGNHTFLYDVSELERFYPEIAASLDIQVWTYEDWLRGRQVYQVNHLLYQKRAWGLHWMAFSNEAAKKTGKLFSGDYLSKEEYAKIETKQKELGEKYVAATLKAYRSRYSKLSHLPDGHPDRLAQEAQFAKAFTDRDFHGLDTFARGGSVYTSNGFRYPSEQGGWKNELYETWFRIARSPHLRFYHFAPPQLARKMEVHFPEGDAEALYRFVKELEEGTSARKKSGAIGYLIKELTLKELLKRDPGPATYEEVALLLPKPKGNKGERTAKDVGREYPKYIGGEVIFKKERIDQIISDLRHEGHGVKDLVLLQRVRQFAT</sequence>
<keyword evidence="1" id="KW-0175">Coiled coil</keyword>
<dbReference type="AlphaFoldDB" id="A0A2S6I740"/>
<proteinExistence type="predicted"/>
<accession>A0A2S6I740</accession>